<comment type="caution">
    <text evidence="3">The sequence shown here is derived from an EMBL/GenBank/DDBJ whole genome shotgun (WGS) entry which is preliminary data.</text>
</comment>
<dbReference type="AlphaFoldDB" id="A0A2P6M9Y3"/>
<feature type="compositionally biased region" description="Low complexity" evidence="1">
    <location>
        <begin position="456"/>
        <end position="468"/>
    </location>
</feature>
<dbReference type="InterPro" id="IPR011256">
    <property type="entry name" value="Reg_factor_effector_dom_sf"/>
</dbReference>
<evidence type="ECO:0000313" key="3">
    <source>
        <dbReference type="EMBL" id="PRH82783.1"/>
    </source>
</evidence>
<keyword evidence="2" id="KW-0472">Membrane</keyword>
<dbReference type="Gene3D" id="3.20.80.10">
    <property type="entry name" value="Regulatory factor, effector binding domain"/>
    <property type="match status" value="1"/>
</dbReference>
<dbReference type="OrthoDB" id="5293446at2"/>
<dbReference type="EMBL" id="PVLF01000005">
    <property type="protein sequence ID" value="PRH82783.1"/>
    <property type="molecule type" value="Genomic_DNA"/>
</dbReference>
<feature type="compositionally biased region" description="Acidic residues" evidence="1">
    <location>
        <begin position="273"/>
        <end position="283"/>
    </location>
</feature>
<dbReference type="Gene3D" id="3.30.530.20">
    <property type="match status" value="1"/>
</dbReference>
<accession>A0A2P6M9Y3</accession>
<keyword evidence="2" id="KW-0812">Transmembrane</keyword>
<evidence type="ECO:0000313" key="4">
    <source>
        <dbReference type="Proteomes" id="UP000241736"/>
    </source>
</evidence>
<dbReference type="Pfam" id="PF10604">
    <property type="entry name" value="Polyketide_cyc2"/>
    <property type="match status" value="1"/>
</dbReference>
<name>A0A2P6M9Y3_9GAMM</name>
<protein>
    <submittedName>
        <fullName evidence="3">Polyketide cyclase</fullName>
    </submittedName>
</protein>
<evidence type="ECO:0000256" key="2">
    <source>
        <dbReference type="SAM" id="Phobius"/>
    </source>
</evidence>
<feature type="transmembrane region" description="Helical" evidence="2">
    <location>
        <begin position="7"/>
        <end position="27"/>
    </location>
</feature>
<organism evidence="3 4">
    <name type="scientific">Arenimonas caeni</name>
    <dbReference type="NCBI Taxonomy" id="2058085"/>
    <lineage>
        <taxon>Bacteria</taxon>
        <taxon>Pseudomonadati</taxon>
        <taxon>Pseudomonadota</taxon>
        <taxon>Gammaproteobacteria</taxon>
        <taxon>Lysobacterales</taxon>
        <taxon>Lysobacteraceae</taxon>
        <taxon>Arenimonas</taxon>
    </lineage>
</organism>
<dbReference type="SUPFAM" id="SSF55961">
    <property type="entry name" value="Bet v1-like"/>
    <property type="match status" value="1"/>
</dbReference>
<dbReference type="InterPro" id="IPR023393">
    <property type="entry name" value="START-like_dom_sf"/>
</dbReference>
<feature type="compositionally biased region" description="Acidic residues" evidence="1">
    <location>
        <begin position="291"/>
        <end position="305"/>
    </location>
</feature>
<dbReference type="SUPFAM" id="SSF55136">
    <property type="entry name" value="Probable bacterial effector-binding domain"/>
    <property type="match status" value="1"/>
</dbReference>
<proteinExistence type="predicted"/>
<keyword evidence="2" id="KW-1133">Transmembrane helix</keyword>
<dbReference type="Proteomes" id="UP000241736">
    <property type="component" value="Unassembled WGS sequence"/>
</dbReference>
<evidence type="ECO:0000256" key="1">
    <source>
        <dbReference type="SAM" id="MobiDB-lite"/>
    </source>
</evidence>
<feature type="region of interest" description="Disordered" evidence="1">
    <location>
        <begin position="267"/>
        <end position="307"/>
    </location>
</feature>
<dbReference type="InterPro" id="IPR019587">
    <property type="entry name" value="Polyketide_cyclase/dehydratase"/>
</dbReference>
<keyword evidence="4" id="KW-1185">Reference proteome</keyword>
<dbReference type="RefSeq" id="WP_106990128.1">
    <property type="nucleotide sequence ID" value="NZ_KZ679087.1"/>
</dbReference>
<feature type="region of interest" description="Disordered" evidence="1">
    <location>
        <begin position="427"/>
        <end position="468"/>
    </location>
</feature>
<reference evidence="3 4" key="1">
    <citation type="submission" date="2018-03" db="EMBL/GenBank/DDBJ databases">
        <title>Arenimonas caeni sp. nov., isolated from activated sludge.</title>
        <authorList>
            <person name="Liu H."/>
        </authorList>
    </citation>
    <scope>NUCLEOTIDE SEQUENCE [LARGE SCALE GENOMIC DNA]</scope>
    <source>
        <strain evidence="4">z29</strain>
    </source>
</reference>
<gene>
    <name evidence="3" type="ORF">C6N40_06130</name>
</gene>
<sequence>MTRVIEWLISLLIVVALFVAIGLFLPASRSVSHSVETNRPMATVNDILSGFTRFSDWNALINHDPRMQIDVTGPANGVGAKLGFRSNDRAVGEGSWELVEFVPGERIVYSVDNNARGENKKMTFEFERTGQRKQNVKITQTYDIDYGWDLIGRYAGMYVTDNIGEDIKLGLGKFSNLLATIPRFDYSQHEAEFAFVDVPAANVLSATATAKRSNDEIALAMTNQLKWIETVMEANDLEAAGPLRIITNEFGADAYGFDVVLPVRKEGTGPAEESTDESADESAAEAPATEEGAEGEQAAEGEGEYDAQIVQPRVGLKDALDSTTMPERLEVKIEDGRNGAQNPVLYLQVPAHRAAVTTYVGPSPGLARVRDLVRAWAMVNGAETADRPYEDYRIEIKDMLSETAEFQVYWPVRVNGEVPSPAVQLVPEPVEEERGAPPQVGEAASEAAAETEAEGDAAPAEAEAGSAE</sequence>